<keyword evidence="5 7" id="KW-0378">Hydrolase</keyword>
<evidence type="ECO:0000256" key="1">
    <source>
        <dbReference type="ARBA" id="ARBA00000448"/>
    </source>
</evidence>
<evidence type="ECO:0000256" key="7">
    <source>
        <dbReference type="RuleBase" id="RU361161"/>
    </source>
</evidence>
<dbReference type="AlphaFoldDB" id="A0A3Q8CS24"/>
<dbReference type="SUPFAM" id="SSF52279">
    <property type="entry name" value="Beta-D-glucan exohydrolase, C-terminal domain"/>
    <property type="match status" value="1"/>
</dbReference>
<accession>A0A3Q8CS24</accession>
<dbReference type="SUPFAM" id="SSF51445">
    <property type="entry name" value="(Trans)glycosidases"/>
    <property type="match status" value="1"/>
</dbReference>
<dbReference type="PRINTS" id="PR00133">
    <property type="entry name" value="GLHYDRLASE3"/>
</dbReference>
<dbReference type="InterPro" id="IPR036962">
    <property type="entry name" value="Glyco_hydro_3_N_sf"/>
</dbReference>
<dbReference type="InterPro" id="IPR019800">
    <property type="entry name" value="Glyco_hydro_3_AS"/>
</dbReference>
<dbReference type="InterPro" id="IPR001764">
    <property type="entry name" value="Glyco_hydro_3_N"/>
</dbReference>
<evidence type="ECO:0000313" key="10">
    <source>
        <dbReference type="Proteomes" id="UP000314960"/>
    </source>
</evidence>
<dbReference type="PANTHER" id="PTHR30620">
    <property type="entry name" value="PERIPLASMIC BETA-GLUCOSIDASE-RELATED"/>
    <property type="match status" value="1"/>
</dbReference>
<reference evidence="9 10" key="1">
    <citation type="submission" date="2016-11" db="EMBL/GenBank/DDBJ databases">
        <title>Interaction between Lactobacillus species and yeast in water kefir.</title>
        <authorList>
            <person name="Behr J."/>
            <person name="Xu D."/>
            <person name="Vogel R.F."/>
        </authorList>
    </citation>
    <scope>NUCLEOTIDE SEQUENCE [LARGE SCALE GENOMIC DNA]</scope>
    <source>
        <strain evidence="9 10">TMW 1.1822</strain>
    </source>
</reference>
<comment type="catalytic activity">
    <reaction evidence="1">
        <text>Hydrolysis of terminal, non-reducing beta-D-glucosyl residues with release of beta-D-glucose.</text>
        <dbReference type="EC" id="3.2.1.21"/>
    </reaction>
</comment>
<dbReference type="InterPro" id="IPR051915">
    <property type="entry name" value="Cellulose_Degrad_GH3"/>
</dbReference>
<dbReference type="InterPro" id="IPR013783">
    <property type="entry name" value="Ig-like_fold"/>
</dbReference>
<dbReference type="Proteomes" id="UP000314960">
    <property type="component" value="Chromosome"/>
</dbReference>
<sequence length="722" mass="79776">MVSRIKELLGKMSITEKIAQLSQLSADYFQKDGVTLTGPAGKQQITSEELHSVGSVLGISGATRARKIQENYLQHSRLKIPLIFMADVVHGYKTIFPIPLGLASSFDPELVEKTAKIAAKESANAGLHAVFAPMVDLVRDPRWGRVMEANGEDPFLNGSLAAASVKGFQGYGTTGELDRNHVAACVKHFAAYGAAEGGREYNTVDISEWQFRDQYLEGYQKAIETGARLVMTSFNTLFGVPATANQKLMRSILRDELGFDGVLISDWNAIGELREHGVADSQVDAAVKALKAGVDMDMMSFAYFELAQKLEKENQISQEFTQLLDEAVYRVLKLKEELGLFEDPFRGMDSLKEEENVLTEDNLKIAQKAAEESTVLLENKNNLLPLRADTKITLCGPLAHESDLLGSWSWKGDTVKNVTIATALQDKFRNVTVLDDDVTEEAIDLDILKQKTAGSEVVIAAVGLRSFQSGEATSMTKPCLPSEQLSLLKALNKTGKKIITLVITGRPLVLTEVSELSDALLLPWFPGSRGSQAIANIIAGEVNPSGKLPMSFPRSIGQIPVYYNSLRTGRPLTVRSSIDQENKYLSKYIDEENSPLYCFGYGLSYADFKIKKVTLLDNQIAEDGEVNLQVEVKNDSHFDGQTVIQGYLHQCVAETAQPERELKMFKKIMVKANETKIVDFRIPASRLAYTHQNLIQKVDCGKYLLYVGFDANTEEKVSFEIV</sequence>
<dbReference type="KEGG" id="lhw:BSQ49_01130"/>
<protein>
    <recommendedName>
        <fullName evidence="3">beta-glucosidase</fullName>
        <ecNumber evidence="3">3.2.1.21</ecNumber>
    </recommendedName>
</protein>
<keyword evidence="4" id="KW-0732">Signal</keyword>
<dbReference type="InterPro" id="IPR017853">
    <property type="entry name" value="GH"/>
</dbReference>
<dbReference type="GO" id="GO:0008422">
    <property type="term" value="F:beta-glucosidase activity"/>
    <property type="evidence" value="ECO:0007669"/>
    <property type="project" value="UniProtKB-EC"/>
</dbReference>
<name>A0A3Q8CS24_9LACO</name>
<dbReference type="SMART" id="SM01217">
    <property type="entry name" value="Fn3_like"/>
    <property type="match status" value="1"/>
</dbReference>
<evidence type="ECO:0000313" key="9">
    <source>
        <dbReference type="EMBL" id="AUJ28940.1"/>
    </source>
</evidence>
<keyword evidence="6 7" id="KW-0326">Glycosidase</keyword>
<dbReference type="PANTHER" id="PTHR30620:SF16">
    <property type="entry name" value="LYSOSOMAL BETA GLUCOSIDASE"/>
    <property type="match status" value="1"/>
</dbReference>
<dbReference type="InterPro" id="IPR036881">
    <property type="entry name" value="Glyco_hydro_3_C_sf"/>
</dbReference>
<organism evidence="9 10">
    <name type="scientific">Liquorilactobacillus hordei</name>
    <dbReference type="NCBI Taxonomy" id="468911"/>
    <lineage>
        <taxon>Bacteria</taxon>
        <taxon>Bacillati</taxon>
        <taxon>Bacillota</taxon>
        <taxon>Bacilli</taxon>
        <taxon>Lactobacillales</taxon>
        <taxon>Lactobacillaceae</taxon>
        <taxon>Liquorilactobacillus</taxon>
    </lineage>
</organism>
<dbReference type="EC" id="3.2.1.21" evidence="3"/>
<dbReference type="Gene3D" id="2.60.40.10">
    <property type="entry name" value="Immunoglobulins"/>
    <property type="match status" value="1"/>
</dbReference>
<evidence type="ECO:0000259" key="8">
    <source>
        <dbReference type="SMART" id="SM01217"/>
    </source>
</evidence>
<evidence type="ECO:0000256" key="4">
    <source>
        <dbReference type="ARBA" id="ARBA00022729"/>
    </source>
</evidence>
<dbReference type="InterPro" id="IPR026891">
    <property type="entry name" value="Fn3-like"/>
</dbReference>
<evidence type="ECO:0000256" key="3">
    <source>
        <dbReference type="ARBA" id="ARBA00012744"/>
    </source>
</evidence>
<dbReference type="Pfam" id="PF00933">
    <property type="entry name" value="Glyco_hydro_3"/>
    <property type="match status" value="1"/>
</dbReference>
<dbReference type="Pfam" id="PF14310">
    <property type="entry name" value="Fn3-like"/>
    <property type="match status" value="1"/>
</dbReference>
<evidence type="ECO:0000256" key="2">
    <source>
        <dbReference type="ARBA" id="ARBA00005336"/>
    </source>
</evidence>
<proteinExistence type="inferred from homology"/>
<evidence type="ECO:0000256" key="6">
    <source>
        <dbReference type="ARBA" id="ARBA00023295"/>
    </source>
</evidence>
<dbReference type="Gene3D" id="3.40.50.1700">
    <property type="entry name" value="Glycoside hydrolase family 3 C-terminal domain"/>
    <property type="match status" value="1"/>
</dbReference>
<comment type="similarity">
    <text evidence="2 7">Belongs to the glycosyl hydrolase 3 family.</text>
</comment>
<gene>
    <name evidence="9" type="ORF">BSQ49_01130</name>
</gene>
<dbReference type="Pfam" id="PF01915">
    <property type="entry name" value="Glyco_hydro_3_C"/>
    <property type="match status" value="1"/>
</dbReference>
<evidence type="ECO:0000256" key="5">
    <source>
        <dbReference type="ARBA" id="ARBA00022801"/>
    </source>
</evidence>
<dbReference type="GO" id="GO:0009251">
    <property type="term" value="P:glucan catabolic process"/>
    <property type="evidence" value="ECO:0007669"/>
    <property type="project" value="TreeGrafter"/>
</dbReference>
<dbReference type="Gene3D" id="3.20.20.300">
    <property type="entry name" value="Glycoside hydrolase, family 3, N-terminal domain"/>
    <property type="match status" value="1"/>
</dbReference>
<dbReference type="InterPro" id="IPR002772">
    <property type="entry name" value="Glyco_hydro_3_C"/>
</dbReference>
<dbReference type="PROSITE" id="PS00775">
    <property type="entry name" value="GLYCOSYL_HYDROL_F3"/>
    <property type="match status" value="1"/>
</dbReference>
<feature type="domain" description="Fibronectin type III-like" evidence="8">
    <location>
        <begin position="642"/>
        <end position="711"/>
    </location>
</feature>
<dbReference type="EMBL" id="CP018176">
    <property type="protein sequence ID" value="AUJ28940.1"/>
    <property type="molecule type" value="Genomic_DNA"/>
</dbReference>